<keyword evidence="2" id="KW-0547">Nucleotide-binding</keyword>
<dbReference type="PROSITE" id="PS50162">
    <property type="entry name" value="RECA_2"/>
    <property type="match status" value="1"/>
</dbReference>
<dbReference type="SMART" id="SM00382">
    <property type="entry name" value="AAA"/>
    <property type="match status" value="1"/>
</dbReference>
<keyword evidence="10" id="KW-1185">Reference proteome</keyword>
<evidence type="ECO:0000256" key="4">
    <source>
        <dbReference type="ARBA" id="ARBA00022840"/>
    </source>
</evidence>
<keyword evidence="5" id="KW-0234">DNA repair</keyword>
<dbReference type="GO" id="GO:0005524">
    <property type="term" value="F:ATP binding"/>
    <property type="evidence" value="ECO:0007669"/>
    <property type="project" value="UniProtKB-KW"/>
</dbReference>
<accession>A0AAN6RGR9</accession>
<feature type="region of interest" description="Disordered" evidence="7">
    <location>
        <begin position="129"/>
        <end position="148"/>
    </location>
</feature>
<dbReference type="InterPro" id="IPR020588">
    <property type="entry name" value="RecA_ATP-bd"/>
</dbReference>
<gene>
    <name evidence="9" type="ORF">GRF29_69g2198582</name>
</gene>
<dbReference type="InterPro" id="IPR003593">
    <property type="entry name" value="AAA+_ATPase"/>
</dbReference>
<sequence>MAGHTANVVSSSAPASSHRLPTVSASQALEALHAKGSRTVRTGLSQLDAHLTPHGLPGRAVAGGYMRGKVTEIFGPPGVGKTAFGIQAAASALREGQKVVWFDAACAPLVPQRFNSVLLADETTVLQASSAPPKVPTTPSMTPDEMQSHFHHHSVPTLAHLLALFMHPPSSFPPPNTSLIVIDSLSTLFDNAYPRNPDEHGSKNRNDQARWAAGRKFAVMNELIAALTKIAAMHDIALLVTSQTITRIRGGSRALLVPAISGTEWESGVSTRLVLFRDWVSGQGKWGKQDIALLEKTRFAGVLKANGLSLADEGGVGHVVPFAVEETGLRDVDIAAVDITTPMLSSEARPPKRSFAEMDDQGGEEPKSDDLYDWVEDDEVAAEGLLIDEVPTGVDVDPGKSGATPVAASKSTLQVLQTSTTG</sequence>
<dbReference type="SUPFAM" id="SSF52540">
    <property type="entry name" value="P-loop containing nucleoside triphosphate hydrolases"/>
    <property type="match status" value="1"/>
</dbReference>
<dbReference type="GO" id="GO:0000400">
    <property type="term" value="F:four-way junction DNA binding"/>
    <property type="evidence" value="ECO:0007669"/>
    <property type="project" value="TreeGrafter"/>
</dbReference>
<evidence type="ECO:0000256" key="2">
    <source>
        <dbReference type="ARBA" id="ARBA00022741"/>
    </source>
</evidence>
<feature type="region of interest" description="Disordered" evidence="7">
    <location>
        <begin position="1"/>
        <end position="20"/>
    </location>
</feature>
<dbReference type="InterPro" id="IPR027417">
    <property type="entry name" value="P-loop_NTPase"/>
</dbReference>
<keyword evidence="3" id="KW-0227">DNA damage</keyword>
<dbReference type="EMBL" id="WVTA01000006">
    <property type="protein sequence ID" value="KAK3209568.1"/>
    <property type="molecule type" value="Genomic_DNA"/>
</dbReference>
<dbReference type="AlphaFoldDB" id="A0AAN6RGR9"/>
<dbReference type="GO" id="GO:0033063">
    <property type="term" value="C:Rad51B-Rad51C-Rad51D-XRCC2 complex"/>
    <property type="evidence" value="ECO:0007669"/>
    <property type="project" value="TreeGrafter"/>
</dbReference>
<keyword evidence="6" id="KW-0539">Nucleus</keyword>
<dbReference type="GO" id="GO:0140664">
    <property type="term" value="F:ATP-dependent DNA damage sensor activity"/>
    <property type="evidence" value="ECO:0007669"/>
    <property type="project" value="InterPro"/>
</dbReference>
<evidence type="ECO:0000256" key="6">
    <source>
        <dbReference type="ARBA" id="ARBA00023242"/>
    </source>
</evidence>
<evidence type="ECO:0000256" key="3">
    <source>
        <dbReference type="ARBA" id="ARBA00022763"/>
    </source>
</evidence>
<dbReference type="PANTHER" id="PTHR46239:SF1">
    <property type="entry name" value="DNA REPAIR PROTEIN RAD51 HOMOLOG 3"/>
    <property type="match status" value="1"/>
</dbReference>
<evidence type="ECO:0000256" key="5">
    <source>
        <dbReference type="ARBA" id="ARBA00023204"/>
    </source>
</evidence>
<dbReference type="Gene3D" id="3.40.50.300">
    <property type="entry name" value="P-loop containing nucleotide triphosphate hydrolases"/>
    <property type="match status" value="1"/>
</dbReference>
<evidence type="ECO:0000313" key="10">
    <source>
        <dbReference type="Proteomes" id="UP001280581"/>
    </source>
</evidence>
<feature type="compositionally biased region" description="Low complexity" evidence="7">
    <location>
        <begin position="8"/>
        <end position="17"/>
    </location>
</feature>
<evidence type="ECO:0000256" key="7">
    <source>
        <dbReference type="SAM" id="MobiDB-lite"/>
    </source>
</evidence>
<dbReference type="CDD" id="cd01393">
    <property type="entry name" value="RecA-like"/>
    <property type="match status" value="1"/>
</dbReference>
<comment type="caution">
    <text evidence="9">The sequence shown here is derived from an EMBL/GenBank/DDBJ whole genome shotgun (WGS) entry which is preliminary data.</text>
</comment>
<reference evidence="9 10" key="1">
    <citation type="submission" date="2021-02" db="EMBL/GenBank/DDBJ databases">
        <title>Genome assembly of Pseudopithomyces chartarum.</title>
        <authorList>
            <person name="Jauregui R."/>
            <person name="Singh J."/>
            <person name="Voisey C."/>
        </authorList>
    </citation>
    <scope>NUCLEOTIDE SEQUENCE [LARGE SCALE GENOMIC DNA]</scope>
    <source>
        <strain evidence="9 10">AGR01</strain>
    </source>
</reference>
<dbReference type="GO" id="GO:0005657">
    <property type="term" value="C:replication fork"/>
    <property type="evidence" value="ECO:0007669"/>
    <property type="project" value="TreeGrafter"/>
</dbReference>
<feature type="compositionally biased region" description="Polar residues" evidence="7">
    <location>
        <begin position="409"/>
        <end position="422"/>
    </location>
</feature>
<dbReference type="PANTHER" id="PTHR46239">
    <property type="entry name" value="DNA REPAIR PROTEIN RAD51 HOMOLOG 3 RAD51C"/>
    <property type="match status" value="1"/>
</dbReference>
<dbReference type="GO" id="GO:0000707">
    <property type="term" value="P:meiotic DNA recombinase assembly"/>
    <property type="evidence" value="ECO:0007669"/>
    <property type="project" value="TreeGrafter"/>
</dbReference>
<proteinExistence type="predicted"/>
<dbReference type="InterPro" id="IPR052093">
    <property type="entry name" value="HR_Repair_Mediator"/>
</dbReference>
<evidence type="ECO:0000313" key="9">
    <source>
        <dbReference type="EMBL" id="KAK3209568.1"/>
    </source>
</evidence>
<feature type="region of interest" description="Disordered" evidence="7">
    <location>
        <begin position="345"/>
        <end position="373"/>
    </location>
</feature>
<organism evidence="9 10">
    <name type="scientific">Pseudopithomyces chartarum</name>
    <dbReference type="NCBI Taxonomy" id="1892770"/>
    <lineage>
        <taxon>Eukaryota</taxon>
        <taxon>Fungi</taxon>
        <taxon>Dikarya</taxon>
        <taxon>Ascomycota</taxon>
        <taxon>Pezizomycotina</taxon>
        <taxon>Dothideomycetes</taxon>
        <taxon>Pleosporomycetidae</taxon>
        <taxon>Pleosporales</taxon>
        <taxon>Massarineae</taxon>
        <taxon>Didymosphaeriaceae</taxon>
        <taxon>Pseudopithomyces</taxon>
    </lineage>
</organism>
<comment type="subcellular location">
    <subcellularLocation>
        <location evidence="1">Nucleus</location>
    </subcellularLocation>
</comment>
<dbReference type="GO" id="GO:0007131">
    <property type="term" value="P:reciprocal meiotic recombination"/>
    <property type="evidence" value="ECO:0007669"/>
    <property type="project" value="TreeGrafter"/>
</dbReference>
<feature type="domain" description="RecA family profile 1" evidence="8">
    <location>
        <begin position="36"/>
        <end position="244"/>
    </location>
</feature>
<evidence type="ECO:0000256" key="1">
    <source>
        <dbReference type="ARBA" id="ARBA00004123"/>
    </source>
</evidence>
<evidence type="ECO:0000259" key="8">
    <source>
        <dbReference type="PROSITE" id="PS50162"/>
    </source>
</evidence>
<dbReference type="GO" id="GO:0033065">
    <property type="term" value="C:Rad51C-XRCC3 complex"/>
    <property type="evidence" value="ECO:0007669"/>
    <property type="project" value="TreeGrafter"/>
</dbReference>
<feature type="region of interest" description="Disordered" evidence="7">
    <location>
        <begin position="391"/>
        <end position="422"/>
    </location>
</feature>
<name>A0AAN6RGR9_9PLEO</name>
<keyword evidence="4" id="KW-0067">ATP-binding</keyword>
<dbReference type="GO" id="GO:0008821">
    <property type="term" value="F:crossover junction DNA endonuclease activity"/>
    <property type="evidence" value="ECO:0007669"/>
    <property type="project" value="TreeGrafter"/>
</dbReference>
<protein>
    <recommendedName>
        <fullName evidence="8">RecA family profile 1 domain-containing protein</fullName>
    </recommendedName>
</protein>
<dbReference type="Proteomes" id="UP001280581">
    <property type="component" value="Unassembled WGS sequence"/>
</dbReference>